<dbReference type="KEGG" id="alus:STSP2_01073"/>
<dbReference type="STRING" id="1936003.STSP2_01073"/>
<gene>
    <name evidence="2" type="primary">recE</name>
    <name evidence="2" type="ORF">STSP2_01073</name>
</gene>
<reference evidence="3" key="1">
    <citation type="submission" date="2017-02" db="EMBL/GenBank/DDBJ databases">
        <title>Comparative genomics and description of representatives of a novel lineage of planctomycetes thriving in anoxic sediments.</title>
        <authorList>
            <person name="Spring S."/>
            <person name="Bunk B."/>
            <person name="Sproer C."/>
        </authorList>
    </citation>
    <scope>NUCLEOTIDE SEQUENCE [LARGE SCALE GENOMIC DNA]</scope>
    <source>
        <strain evidence="3">ST-NAGAB-D1</strain>
    </source>
</reference>
<dbReference type="EMBL" id="CP019791">
    <property type="protein sequence ID" value="AQT67921.1"/>
    <property type="molecule type" value="Genomic_DNA"/>
</dbReference>
<evidence type="ECO:0000313" key="2">
    <source>
        <dbReference type="EMBL" id="AQT67921.1"/>
    </source>
</evidence>
<evidence type="ECO:0000259" key="1">
    <source>
        <dbReference type="Pfam" id="PF12684"/>
    </source>
</evidence>
<dbReference type="Proteomes" id="UP000189674">
    <property type="component" value="Chromosome"/>
</dbReference>
<evidence type="ECO:0000313" key="3">
    <source>
        <dbReference type="Proteomes" id="UP000189674"/>
    </source>
</evidence>
<name>A0A1U9NJ27_9BACT</name>
<keyword evidence="2" id="KW-0378">Hydrolase</keyword>
<dbReference type="InterPro" id="IPR024432">
    <property type="entry name" value="Put_RecE_PDDEXK-like_dom"/>
</dbReference>
<dbReference type="GO" id="GO:0016787">
    <property type="term" value="F:hydrolase activity"/>
    <property type="evidence" value="ECO:0007669"/>
    <property type="project" value="UniProtKB-KW"/>
</dbReference>
<protein>
    <submittedName>
        <fullName evidence="2">Exodeoxyribonuclease 8</fullName>
        <ecNumber evidence="2">3.1.11.-</ecNumber>
    </submittedName>
</protein>
<dbReference type="EC" id="3.1.11.-" evidence="2"/>
<dbReference type="InterPro" id="IPR011604">
    <property type="entry name" value="PDDEXK-like_dom_sf"/>
</dbReference>
<dbReference type="Gene3D" id="3.90.320.10">
    <property type="match status" value="1"/>
</dbReference>
<sequence length="268" mass="30507">MHQLTRPDWLIEEPDEVYHGKAKEFLSSHQLNDFRKCPYLYWKKHSGLIADKDSSAYAFGRAAHTLILEGRQTFEQRYAVGGPINPRTGKPYGSGTKAFAQWSADQGKPVVTDDEFVILEMMEQAVLTHPCAPKFITSGFAEGVCRSPYLGIPSQIRMDYLHPSYGIVDLKTCDDLTWFESDARRYGYLHQMAFYRAVLKETMGSKASVHILAVEKKQPFRCGIWKVSGDALDFAQAENESAIRLLKECCSEQIWPTGYEDIRIYDTV</sequence>
<dbReference type="Pfam" id="PF12684">
    <property type="entry name" value="DUF3799"/>
    <property type="match status" value="1"/>
</dbReference>
<accession>A0A1U9NJ27</accession>
<dbReference type="RefSeq" id="WP_169853008.1">
    <property type="nucleotide sequence ID" value="NZ_CP019791.1"/>
</dbReference>
<keyword evidence="3" id="KW-1185">Reference proteome</keyword>
<dbReference type="AlphaFoldDB" id="A0A1U9NJ27"/>
<organism evidence="2 3">
    <name type="scientific">Anaerohalosphaera lusitana</name>
    <dbReference type="NCBI Taxonomy" id="1936003"/>
    <lineage>
        <taxon>Bacteria</taxon>
        <taxon>Pseudomonadati</taxon>
        <taxon>Planctomycetota</taxon>
        <taxon>Phycisphaerae</taxon>
        <taxon>Sedimentisphaerales</taxon>
        <taxon>Anaerohalosphaeraceae</taxon>
        <taxon>Anaerohalosphaera</taxon>
    </lineage>
</organism>
<proteinExistence type="predicted"/>
<feature type="domain" description="Putative exodeoxyribonuclease 8 PDDEXK-like" evidence="1">
    <location>
        <begin position="27"/>
        <end position="261"/>
    </location>
</feature>